<dbReference type="InterPro" id="IPR016032">
    <property type="entry name" value="Sig_transdc_resp-reg_C-effctor"/>
</dbReference>
<dbReference type="SUPFAM" id="SSF46894">
    <property type="entry name" value="C-terminal effector domain of the bipartite response regulators"/>
    <property type="match status" value="1"/>
</dbReference>
<dbReference type="SMART" id="SM00421">
    <property type="entry name" value="HTH_LUXR"/>
    <property type="match status" value="1"/>
</dbReference>
<dbReference type="PANTHER" id="PTHR16305:SF35">
    <property type="entry name" value="TRANSCRIPTIONAL ACTIVATOR DOMAIN"/>
    <property type="match status" value="1"/>
</dbReference>
<comment type="caution">
    <text evidence="4">The sequence shown here is derived from an EMBL/GenBank/DDBJ whole genome shotgun (WGS) entry which is preliminary data.</text>
</comment>
<dbReference type="PROSITE" id="PS00622">
    <property type="entry name" value="HTH_LUXR_1"/>
    <property type="match status" value="1"/>
</dbReference>
<keyword evidence="2" id="KW-0067">ATP-binding</keyword>
<dbReference type="CDD" id="cd06170">
    <property type="entry name" value="LuxR_C_like"/>
    <property type="match status" value="1"/>
</dbReference>
<dbReference type="EMBL" id="BAAAOR010000015">
    <property type="protein sequence ID" value="GAA1517549.1"/>
    <property type="molecule type" value="Genomic_DNA"/>
</dbReference>
<dbReference type="InterPro" id="IPR027417">
    <property type="entry name" value="P-loop_NTPase"/>
</dbReference>
<organism evidence="4 5">
    <name type="scientific">Nocardioides humi</name>
    <dbReference type="NCBI Taxonomy" id="449461"/>
    <lineage>
        <taxon>Bacteria</taxon>
        <taxon>Bacillati</taxon>
        <taxon>Actinomycetota</taxon>
        <taxon>Actinomycetes</taxon>
        <taxon>Propionibacteriales</taxon>
        <taxon>Nocardioidaceae</taxon>
        <taxon>Nocardioides</taxon>
    </lineage>
</organism>
<accession>A0ABN2AEF0</accession>
<evidence type="ECO:0000256" key="2">
    <source>
        <dbReference type="ARBA" id="ARBA00022840"/>
    </source>
</evidence>
<dbReference type="InterPro" id="IPR041664">
    <property type="entry name" value="AAA_16"/>
</dbReference>
<gene>
    <name evidence="4" type="ORF">GCM10009788_22120</name>
</gene>
<name>A0ABN2AEF0_9ACTN</name>
<dbReference type="Gene3D" id="1.10.10.10">
    <property type="entry name" value="Winged helix-like DNA-binding domain superfamily/Winged helix DNA-binding domain"/>
    <property type="match status" value="1"/>
</dbReference>
<dbReference type="PRINTS" id="PR00038">
    <property type="entry name" value="HTHLUXR"/>
</dbReference>
<dbReference type="PROSITE" id="PS50043">
    <property type="entry name" value="HTH_LUXR_2"/>
    <property type="match status" value="1"/>
</dbReference>
<evidence type="ECO:0000313" key="5">
    <source>
        <dbReference type="Proteomes" id="UP001500842"/>
    </source>
</evidence>
<dbReference type="Pfam" id="PF13191">
    <property type="entry name" value="AAA_16"/>
    <property type="match status" value="1"/>
</dbReference>
<dbReference type="PANTHER" id="PTHR16305">
    <property type="entry name" value="TESTICULAR SOLUBLE ADENYLYL CYCLASE"/>
    <property type="match status" value="1"/>
</dbReference>
<protein>
    <submittedName>
        <fullName evidence="4">LuxR family transcriptional regulator</fullName>
    </submittedName>
</protein>
<evidence type="ECO:0000256" key="1">
    <source>
        <dbReference type="ARBA" id="ARBA00022741"/>
    </source>
</evidence>
<sequence length="928" mass="96105">MKEHRLVERETSLAAARSRVAGLRAGTGGALCLIGPAGAGKTALLSAVLEDAGPARVLRATAGELEAHAPYGVVRQLFGRALAGLPAAALEAIAHGAARPAVDLVLHRPNAAPVDQSAILNSLYWLLDGLAADGPLVVAVDDAHWADDASLLFLQHLLARLDDLPVLQVVAARDVLPDRRRPALAAVLADPRAVRLDLGPLSPNGIRACLADRWDAEADDEVIAACVDVTGGNPFLVVALGDLLASRPSTTTAHAVRSLVPGSVVDAVIQRLSALPPAEQALARALAALETAPLRTAAALAVLDIADAADAADRLRDAGLLAPEGPLTFRHALLRSAVSTTTAPAARDQLHRRAALILGAEDPHRAAGHLLEVEGTGDPWAVGLLRAAAQEALAEGAPHVAVDLLRRAVAEPPAAADLPPVLVELGTAELHAADPAAVITLERAGRDVVDPVLRAECALALAAAYHVGGFYERTVPLLRAVLDDLGPEHGDLHLVTEAMLIAAALTVPGEVVPARARLTARGDLAGDTPGERLLLIQQASVSNASTAPIAEAGELARRAIGEGLTPEQVASPFDWTIARTHLACSGAYDETARLCARGLEHAAREGSVPLYAAAAVTRGWSHLWAGKVDDSATDFAAALAQADLVPGGEAVRLLALAGRAEALLAQGLLDEATAAVDSVPDEIAKDPGNATGIHLLRARGLVRAASGQHAAALASLDACAERLAALDMDSPTWCDWRSAAAESLWALGRADEAVELARFALAAAEQKAAPSVLGQALRIVGEMTAADGIADLRRSVAVLAASEARLQEARSRVALGSALRRTGQRTEAREELRRGRELAHRLSAHAVTERASAELALAGGRVARIEVTGVAALTAAERRVCELAAAGLRNRDIAQRLFVTTKTVEVHLSRAYRKLGVGRGGLAALLDG</sequence>
<keyword evidence="1" id="KW-0547">Nucleotide-binding</keyword>
<dbReference type="RefSeq" id="WP_141004695.1">
    <property type="nucleotide sequence ID" value="NZ_BAAAOR010000015.1"/>
</dbReference>
<evidence type="ECO:0000313" key="4">
    <source>
        <dbReference type="EMBL" id="GAA1517549.1"/>
    </source>
</evidence>
<keyword evidence="5" id="KW-1185">Reference proteome</keyword>
<evidence type="ECO:0000259" key="3">
    <source>
        <dbReference type="PROSITE" id="PS50043"/>
    </source>
</evidence>
<dbReference type="SUPFAM" id="SSF52540">
    <property type="entry name" value="P-loop containing nucleoside triphosphate hydrolases"/>
    <property type="match status" value="1"/>
</dbReference>
<dbReference type="Proteomes" id="UP001500842">
    <property type="component" value="Unassembled WGS sequence"/>
</dbReference>
<dbReference type="InterPro" id="IPR000792">
    <property type="entry name" value="Tscrpt_reg_LuxR_C"/>
</dbReference>
<dbReference type="Gene3D" id="1.25.40.10">
    <property type="entry name" value="Tetratricopeptide repeat domain"/>
    <property type="match status" value="1"/>
</dbReference>
<feature type="domain" description="HTH luxR-type" evidence="3">
    <location>
        <begin position="866"/>
        <end position="928"/>
    </location>
</feature>
<dbReference type="InterPro" id="IPR036388">
    <property type="entry name" value="WH-like_DNA-bd_sf"/>
</dbReference>
<dbReference type="Pfam" id="PF00196">
    <property type="entry name" value="GerE"/>
    <property type="match status" value="1"/>
</dbReference>
<dbReference type="SUPFAM" id="SSF48452">
    <property type="entry name" value="TPR-like"/>
    <property type="match status" value="1"/>
</dbReference>
<reference evidence="4 5" key="1">
    <citation type="journal article" date="2019" name="Int. J. Syst. Evol. Microbiol.">
        <title>The Global Catalogue of Microorganisms (GCM) 10K type strain sequencing project: providing services to taxonomists for standard genome sequencing and annotation.</title>
        <authorList>
            <consortium name="The Broad Institute Genomics Platform"/>
            <consortium name="The Broad Institute Genome Sequencing Center for Infectious Disease"/>
            <person name="Wu L."/>
            <person name="Ma J."/>
        </authorList>
    </citation>
    <scope>NUCLEOTIDE SEQUENCE [LARGE SCALE GENOMIC DNA]</scope>
    <source>
        <strain evidence="4 5">JCM 14942</strain>
    </source>
</reference>
<proteinExistence type="predicted"/>
<dbReference type="InterPro" id="IPR011990">
    <property type="entry name" value="TPR-like_helical_dom_sf"/>
</dbReference>